<dbReference type="AlphaFoldDB" id="A0A1G7D8A6"/>
<dbReference type="EMBL" id="FNAS01000010">
    <property type="protein sequence ID" value="SDE47782.1"/>
    <property type="molecule type" value="Genomic_DNA"/>
</dbReference>
<dbReference type="Proteomes" id="UP000198517">
    <property type="component" value="Unassembled WGS sequence"/>
</dbReference>
<gene>
    <name evidence="1" type="ORF">SAMN05421544_11046</name>
</gene>
<organism evidence="1 2">
    <name type="scientific">Riemerella columbipharyngis</name>
    <dbReference type="NCBI Taxonomy" id="1071918"/>
    <lineage>
        <taxon>Bacteria</taxon>
        <taxon>Pseudomonadati</taxon>
        <taxon>Bacteroidota</taxon>
        <taxon>Flavobacteriia</taxon>
        <taxon>Flavobacteriales</taxon>
        <taxon>Weeksellaceae</taxon>
        <taxon>Riemerella</taxon>
    </lineage>
</organism>
<accession>A0A1G7D8A6</accession>
<evidence type="ECO:0000313" key="2">
    <source>
        <dbReference type="Proteomes" id="UP000198517"/>
    </source>
</evidence>
<protein>
    <submittedName>
        <fullName evidence="1">Uncharacterized protein</fullName>
    </submittedName>
</protein>
<evidence type="ECO:0000313" key="1">
    <source>
        <dbReference type="EMBL" id="SDE47782.1"/>
    </source>
</evidence>
<name>A0A1G7D8A6_9FLAO</name>
<reference evidence="1 2" key="1">
    <citation type="submission" date="2016-10" db="EMBL/GenBank/DDBJ databases">
        <authorList>
            <person name="de Groot N.N."/>
        </authorList>
    </citation>
    <scope>NUCLEOTIDE SEQUENCE [LARGE SCALE GENOMIC DNA]</scope>
    <source>
        <strain evidence="1 2">DSM 24015</strain>
    </source>
</reference>
<keyword evidence="2" id="KW-1185">Reference proteome</keyword>
<sequence>MALASFSLLSTISCTICGLKNDYGKLTQKKLVHDFSSTAHLVNNEVYKINVVQLKSKLKKSDSSLVVTFYQWAVPPPAVFL</sequence>
<proteinExistence type="predicted"/>
<dbReference type="STRING" id="1071918.SAMN05421544_11046"/>